<dbReference type="HAMAP" id="MF_00097">
    <property type="entry name" value="TMP_synthase"/>
    <property type="match status" value="1"/>
</dbReference>
<evidence type="ECO:0000259" key="12">
    <source>
        <dbReference type="Pfam" id="PF02581"/>
    </source>
</evidence>
<dbReference type="KEGG" id="hli:HLI_13325"/>
<feature type="binding site" evidence="9">
    <location>
        <position position="169"/>
    </location>
    <ligand>
        <name>2-[(2R,5Z)-2-carboxy-4-methylthiazol-5(2H)-ylidene]ethyl phosphate</name>
        <dbReference type="ChEBI" id="CHEBI:62899"/>
    </ligand>
</feature>
<feature type="domain" description="Thiamine phosphate synthase/TenI" evidence="12">
    <location>
        <begin position="10"/>
        <end position="192"/>
    </location>
</feature>
<dbReference type="GO" id="GO:0000287">
    <property type="term" value="F:magnesium ion binding"/>
    <property type="evidence" value="ECO:0007669"/>
    <property type="project" value="UniProtKB-UniRule"/>
</dbReference>
<keyword evidence="3 9" id="KW-0479">Metal-binding</keyword>
<comment type="cofactor">
    <cofactor evidence="9">
        <name>Mg(2+)</name>
        <dbReference type="ChEBI" id="CHEBI:18420"/>
    </cofactor>
    <text evidence="9">Binds 1 Mg(2+) ion per subunit.</text>
</comment>
<keyword evidence="5 9" id="KW-0784">Thiamine biosynthesis</keyword>
<comment type="catalytic activity">
    <reaction evidence="6 9 10">
        <text>4-methyl-5-(2-phosphooxyethyl)-thiazole + 4-amino-2-methyl-5-(diphosphooxymethyl)pyrimidine + H(+) = thiamine phosphate + diphosphate</text>
        <dbReference type="Rhea" id="RHEA:22328"/>
        <dbReference type="ChEBI" id="CHEBI:15378"/>
        <dbReference type="ChEBI" id="CHEBI:33019"/>
        <dbReference type="ChEBI" id="CHEBI:37575"/>
        <dbReference type="ChEBI" id="CHEBI:57841"/>
        <dbReference type="ChEBI" id="CHEBI:58296"/>
        <dbReference type="EC" id="2.5.1.3"/>
    </reaction>
</comment>
<evidence type="ECO:0000256" key="1">
    <source>
        <dbReference type="ARBA" id="ARBA00005165"/>
    </source>
</evidence>
<evidence type="ECO:0000313" key="13">
    <source>
        <dbReference type="EMBL" id="QAS53097.1"/>
    </source>
</evidence>
<dbReference type="CDD" id="cd00564">
    <property type="entry name" value="TMP_TenI"/>
    <property type="match status" value="1"/>
</dbReference>
<feature type="binding site" evidence="9">
    <location>
        <position position="111"/>
    </location>
    <ligand>
        <name>4-amino-2-methyl-5-(diphosphooxymethyl)pyrimidine</name>
        <dbReference type="ChEBI" id="CHEBI:57841"/>
    </ligand>
</feature>
<evidence type="ECO:0000313" key="14">
    <source>
        <dbReference type="Proteomes" id="UP000287756"/>
    </source>
</evidence>
<evidence type="ECO:0000256" key="4">
    <source>
        <dbReference type="ARBA" id="ARBA00022842"/>
    </source>
</evidence>
<organism evidence="13 14">
    <name type="scientific">Halobacillus litoralis</name>
    <dbReference type="NCBI Taxonomy" id="45668"/>
    <lineage>
        <taxon>Bacteria</taxon>
        <taxon>Bacillati</taxon>
        <taxon>Bacillota</taxon>
        <taxon>Bacilli</taxon>
        <taxon>Bacillales</taxon>
        <taxon>Bacillaceae</taxon>
        <taxon>Halobacillus</taxon>
    </lineage>
</organism>
<evidence type="ECO:0000256" key="11">
    <source>
        <dbReference type="RuleBase" id="RU004253"/>
    </source>
</evidence>
<evidence type="ECO:0000256" key="9">
    <source>
        <dbReference type="HAMAP-Rule" id="MF_00097"/>
    </source>
</evidence>
<proteinExistence type="inferred from homology"/>
<dbReference type="PANTHER" id="PTHR20857">
    <property type="entry name" value="THIAMINE-PHOSPHATE PYROPHOSPHORYLASE"/>
    <property type="match status" value="1"/>
</dbReference>
<dbReference type="RefSeq" id="WP_128525375.1">
    <property type="nucleotide sequence ID" value="NZ_CP026118.1"/>
</dbReference>
<feature type="binding site" evidence="9">
    <location>
        <begin position="137"/>
        <end position="139"/>
    </location>
    <ligand>
        <name>2-[(2R,5Z)-2-carboxy-4-methylthiazol-5(2H)-ylidene]ethyl phosphate</name>
        <dbReference type="ChEBI" id="CHEBI:62899"/>
    </ligand>
</feature>
<evidence type="ECO:0000256" key="10">
    <source>
        <dbReference type="RuleBase" id="RU003826"/>
    </source>
</evidence>
<feature type="binding site" evidence="9">
    <location>
        <position position="140"/>
    </location>
    <ligand>
        <name>4-amino-2-methyl-5-(diphosphooxymethyl)pyrimidine</name>
        <dbReference type="ChEBI" id="CHEBI:57841"/>
    </ligand>
</feature>
<dbReference type="PANTHER" id="PTHR20857:SF15">
    <property type="entry name" value="THIAMINE-PHOSPHATE SYNTHASE"/>
    <property type="match status" value="1"/>
</dbReference>
<feature type="binding site" evidence="9">
    <location>
        <position position="93"/>
    </location>
    <ligand>
        <name>Mg(2+)</name>
        <dbReference type="ChEBI" id="CHEBI:18420"/>
    </ligand>
</feature>
<dbReference type="InterPro" id="IPR013785">
    <property type="entry name" value="Aldolase_TIM"/>
</dbReference>
<dbReference type="EC" id="2.5.1.3" evidence="9"/>
<dbReference type="GO" id="GO:0009228">
    <property type="term" value="P:thiamine biosynthetic process"/>
    <property type="evidence" value="ECO:0007669"/>
    <property type="project" value="UniProtKB-KW"/>
</dbReference>
<dbReference type="InterPro" id="IPR022998">
    <property type="entry name" value="ThiamineP_synth_TenI"/>
</dbReference>
<evidence type="ECO:0000256" key="8">
    <source>
        <dbReference type="ARBA" id="ARBA00047883"/>
    </source>
</evidence>
<evidence type="ECO:0000256" key="7">
    <source>
        <dbReference type="ARBA" id="ARBA00047851"/>
    </source>
</evidence>
<accession>A0A410MEH4</accession>
<reference evidence="13 14" key="1">
    <citation type="submission" date="2018-01" db="EMBL/GenBank/DDBJ databases">
        <title>The whole genome sequencing and assembly of Halobacillus litoralis ERB031 strain.</title>
        <authorList>
            <person name="Lee S.-J."/>
            <person name="Park M.-K."/>
            <person name="Kim J.-Y."/>
            <person name="Lee Y.-J."/>
            <person name="Yi H."/>
            <person name="Bahn Y.-S."/>
            <person name="Kim J.F."/>
            <person name="Lee D.-W."/>
        </authorList>
    </citation>
    <scope>NUCLEOTIDE SEQUENCE [LARGE SCALE GENOMIC DNA]</scope>
    <source>
        <strain evidence="13 14">ERB 031</strain>
    </source>
</reference>
<evidence type="ECO:0000256" key="3">
    <source>
        <dbReference type="ARBA" id="ARBA00022723"/>
    </source>
</evidence>
<dbReference type="InterPro" id="IPR036206">
    <property type="entry name" value="ThiamineP_synth_sf"/>
</dbReference>
<evidence type="ECO:0000256" key="6">
    <source>
        <dbReference type="ARBA" id="ARBA00047334"/>
    </source>
</evidence>
<dbReference type="Gene3D" id="3.20.20.70">
    <property type="entry name" value="Aldolase class I"/>
    <property type="match status" value="1"/>
</dbReference>
<gene>
    <name evidence="9" type="primary">thiE</name>
    <name evidence="13" type="ORF">HLI_13325</name>
</gene>
<name>A0A410MEH4_9BACI</name>
<dbReference type="InterPro" id="IPR034291">
    <property type="entry name" value="TMP_synthase"/>
</dbReference>
<dbReference type="OrthoDB" id="9812206at2"/>
<dbReference type="FunFam" id="3.20.20.70:FF:000096">
    <property type="entry name" value="Thiamine-phosphate synthase"/>
    <property type="match status" value="1"/>
</dbReference>
<dbReference type="Pfam" id="PF02581">
    <property type="entry name" value="TMP-TENI"/>
    <property type="match status" value="1"/>
</dbReference>
<dbReference type="UniPathway" id="UPA00060">
    <property type="reaction ID" value="UER00141"/>
</dbReference>
<comment type="similarity">
    <text evidence="9 10">Belongs to the thiamine-phosphate synthase family.</text>
</comment>
<protein>
    <recommendedName>
        <fullName evidence="9">Thiamine-phosphate synthase</fullName>
        <shortName evidence="9">TP synthase</shortName>
        <shortName evidence="9">TPS</shortName>
        <ecNumber evidence="9">2.5.1.3</ecNumber>
    </recommendedName>
    <alternativeName>
        <fullName evidence="9">Thiamine-phosphate pyrophosphorylase</fullName>
        <shortName evidence="9">TMP pyrophosphorylase</shortName>
        <shortName evidence="9">TMP-PPase</shortName>
    </alternativeName>
</protein>
<sequence length="205" mass="22484">MKYPERLRKYLVMGSQDCLRDPSFILEEAIRGGVTAFQFREKGKGSLTGIDKYHLGRKLRDICWKNEVLFFVNDDFDLFGDLDADGIHLGQEDMHVEEVRRAFPSTLIGLSISDERELEKAPVTLVDYLGVGPVFSTSTKEDANPVVGTDLIAHVKAVHPHLPLVGIGGINEENAHEVLSAGADGVAVVSAITLAENIRNAVKSL</sequence>
<dbReference type="GO" id="GO:0009229">
    <property type="term" value="P:thiamine diphosphate biosynthetic process"/>
    <property type="evidence" value="ECO:0007669"/>
    <property type="project" value="UniProtKB-UniRule"/>
</dbReference>
<comment type="catalytic activity">
    <reaction evidence="7 9 10">
        <text>2-(2-carboxy-4-methylthiazol-5-yl)ethyl phosphate + 4-amino-2-methyl-5-(diphosphooxymethyl)pyrimidine + 2 H(+) = thiamine phosphate + CO2 + diphosphate</text>
        <dbReference type="Rhea" id="RHEA:47848"/>
        <dbReference type="ChEBI" id="CHEBI:15378"/>
        <dbReference type="ChEBI" id="CHEBI:16526"/>
        <dbReference type="ChEBI" id="CHEBI:33019"/>
        <dbReference type="ChEBI" id="CHEBI:37575"/>
        <dbReference type="ChEBI" id="CHEBI:57841"/>
        <dbReference type="ChEBI" id="CHEBI:62890"/>
        <dbReference type="EC" id="2.5.1.3"/>
    </reaction>
</comment>
<dbReference type="GO" id="GO:0004789">
    <property type="term" value="F:thiamine-phosphate diphosphorylase activity"/>
    <property type="evidence" value="ECO:0007669"/>
    <property type="project" value="UniProtKB-UniRule"/>
</dbReference>
<keyword evidence="4 9" id="KW-0460">Magnesium</keyword>
<dbReference type="SUPFAM" id="SSF51391">
    <property type="entry name" value="Thiamin phosphate synthase"/>
    <property type="match status" value="1"/>
</dbReference>
<evidence type="ECO:0000256" key="2">
    <source>
        <dbReference type="ARBA" id="ARBA00022679"/>
    </source>
</evidence>
<comment type="function">
    <text evidence="9">Condenses 4-methyl-5-(beta-hydroxyethyl)thiazole monophosphate (THZ-P) and 2-methyl-4-amino-5-hydroxymethyl pyrimidine pyrophosphate (HMP-PP) to form thiamine monophosphate (TMP).</text>
</comment>
<dbReference type="NCBIfam" id="TIGR00693">
    <property type="entry name" value="thiE"/>
    <property type="match status" value="1"/>
</dbReference>
<dbReference type="GO" id="GO:0005737">
    <property type="term" value="C:cytoplasm"/>
    <property type="evidence" value="ECO:0007669"/>
    <property type="project" value="TreeGrafter"/>
</dbReference>
<feature type="binding site" evidence="9">
    <location>
        <position position="73"/>
    </location>
    <ligand>
        <name>4-amino-2-methyl-5-(diphosphooxymethyl)pyrimidine</name>
        <dbReference type="ChEBI" id="CHEBI:57841"/>
    </ligand>
</feature>
<feature type="binding site" evidence="9">
    <location>
        <position position="74"/>
    </location>
    <ligand>
        <name>Mg(2+)</name>
        <dbReference type="ChEBI" id="CHEBI:18420"/>
    </ligand>
</feature>
<comment type="pathway">
    <text evidence="1 9 11">Cofactor biosynthesis; thiamine diphosphate biosynthesis; thiamine phosphate from 4-amino-2-methyl-5-diphosphomethylpyrimidine and 4-methyl-5-(2-phosphoethyl)-thiazole: step 1/1.</text>
</comment>
<dbReference type="Proteomes" id="UP000287756">
    <property type="component" value="Chromosome"/>
</dbReference>
<feature type="binding site" evidence="9">
    <location>
        <begin position="189"/>
        <end position="190"/>
    </location>
    <ligand>
        <name>2-[(2R,5Z)-2-carboxy-4-methylthiazol-5(2H)-ylidene]ethyl phosphate</name>
        <dbReference type="ChEBI" id="CHEBI:62899"/>
    </ligand>
</feature>
<evidence type="ECO:0000256" key="5">
    <source>
        <dbReference type="ARBA" id="ARBA00022977"/>
    </source>
</evidence>
<comment type="catalytic activity">
    <reaction evidence="8 9 10">
        <text>2-[(2R,5Z)-2-carboxy-4-methylthiazol-5(2H)-ylidene]ethyl phosphate + 4-amino-2-methyl-5-(diphosphooxymethyl)pyrimidine + 2 H(+) = thiamine phosphate + CO2 + diphosphate</text>
        <dbReference type="Rhea" id="RHEA:47844"/>
        <dbReference type="ChEBI" id="CHEBI:15378"/>
        <dbReference type="ChEBI" id="CHEBI:16526"/>
        <dbReference type="ChEBI" id="CHEBI:33019"/>
        <dbReference type="ChEBI" id="CHEBI:37575"/>
        <dbReference type="ChEBI" id="CHEBI:57841"/>
        <dbReference type="ChEBI" id="CHEBI:62899"/>
        <dbReference type="EC" id="2.5.1.3"/>
    </reaction>
</comment>
<dbReference type="EMBL" id="CP026118">
    <property type="protein sequence ID" value="QAS53097.1"/>
    <property type="molecule type" value="Genomic_DNA"/>
</dbReference>
<feature type="binding site" evidence="9">
    <location>
        <begin position="38"/>
        <end position="42"/>
    </location>
    <ligand>
        <name>4-amino-2-methyl-5-(diphosphooxymethyl)pyrimidine</name>
        <dbReference type="ChEBI" id="CHEBI:57841"/>
    </ligand>
</feature>
<dbReference type="AlphaFoldDB" id="A0A410MEH4"/>
<keyword evidence="2 9" id="KW-0808">Transferase</keyword>